<sequence>MLNQKALIFNELIQLPDFDKLLVHEKLKQLFPTFDNTKLNENNQVEIRNTLEISFRTFFNDYIKKFNSTQDVNKAIRLSSIVVELGYLDAIIEFQIFEDLFDGQPISRAIELFSLLEMRKDILAQDASLHEKGRKKNLFLKVCIELLKRLSRTTNPDSCGRILIFLANVFPLSDPSGLNTKGEHNTHNEIFDSIDKSLKDAGEYSDQAIDFKFYRDFWSLQRVFQSPQSLLQFPAQGQNPTNIPTLIKSKWDSFIESLDLVLNAFSTLVNLDELVVPDKIQINNKKLNNVDIEMTDKSNSSSNSNSNNNNKHYFCTKYLTNPNLMELQLKDSTFRRNILTQVLITFQYYEVSSMKFPNLFTSDQKQLQQNLISRIYKILLSTQPDGEFFSNSISNILKREKNWIYWKRDFNCKSFEKPALDTSALLQQQQQSGRLDKKRKFTPVMGHSDLAKIWKSSQEKDLKTTNTVTIESLMAPLIKENEEIEAQEKKEREKQQRRKTKELEKKKKHDERLSKYELEKQSNPNLPPLEDSDEDVVIDSDDLEDLDDPKPLLKEDSVYVWKTLRCIGKKRLELFRCSNFDDIIQNVNKPSISSPVNKSRRATIIDNSTPTTPTPVVTQE</sequence>
<dbReference type="Pfam" id="PF11957">
    <property type="entry name" value="efThoc1"/>
    <property type="match status" value="1"/>
</dbReference>
<dbReference type="AlphaFoldDB" id="A0A152A9L9"/>
<protein>
    <submittedName>
        <fullName evidence="2">Putative THO1 protein</fullName>
    </submittedName>
</protein>
<accession>A0A152A9L9</accession>
<organism evidence="2 3">
    <name type="scientific">Tieghemostelium lacteum</name>
    <name type="common">Slime mold</name>
    <name type="synonym">Dictyostelium lacteum</name>
    <dbReference type="NCBI Taxonomy" id="361077"/>
    <lineage>
        <taxon>Eukaryota</taxon>
        <taxon>Amoebozoa</taxon>
        <taxon>Evosea</taxon>
        <taxon>Eumycetozoa</taxon>
        <taxon>Dictyostelia</taxon>
        <taxon>Dictyosteliales</taxon>
        <taxon>Raperosteliaceae</taxon>
        <taxon>Tieghemostelium</taxon>
    </lineage>
</organism>
<gene>
    <name evidence="2" type="ORF">DLAC_00398</name>
</gene>
<dbReference type="Proteomes" id="UP000076078">
    <property type="component" value="Unassembled WGS sequence"/>
</dbReference>
<evidence type="ECO:0000256" key="1">
    <source>
        <dbReference type="SAM" id="MobiDB-lite"/>
    </source>
</evidence>
<proteinExistence type="predicted"/>
<dbReference type="OrthoDB" id="10257415at2759"/>
<feature type="compositionally biased region" description="Low complexity" evidence="1">
    <location>
        <begin position="609"/>
        <end position="620"/>
    </location>
</feature>
<dbReference type="GO" id="GO:0006406">
    <property type="term" value="P:mRNA export from nucleus"/>
    <property type="evidence" value="ECO:0007669"/>
    <property type="project" value="TreeGrafter"/>
</dbReference>
<dbReference type="InterPro" id="IPR021861">
    <property type="entry name" value="THO_THOC1"/>
</dbReference>
<feature type="region of interest" description="Disordered" evidence="1">
    <location>
        <begin position="484"/>
        <end position="534"/>
    </location>
</feature>
<dbReference type="InParanoid" id="A0A152A9L9"/>
<dbReference type="PANTHER" id="PTHR13265">
    <property type="entry name" value="THO COMPLEX SUBUNIT 1"/>
    <property type="match status" value="1"/>
</dbReference>
<dbReference type="OMA" id="NPDSCGR"/>
<dbReference type="FunCoup" id="A0A152A9L9">
    <property type="interactions" value="322"/>
</dbReference>
<keyword evidence="3" id="KW-1185">Reference proteome</keyword>
<dbReference type="PANTHER" id="PTHR13265:SF0">
    <property type="entry name" value="HPR1"/>
    <property type="match status" value="1"/>
</dbReference>
<dbReference type="GO" id="GO:0000445">
    <property type="term" value="C:THO complex part of transcription export complex"/>
    <property type="evidence" value="ECO:0007669"/>
    <property type="project" value="TreeGrafter"/>
</dbReference>
<feature type="region of interest" description="Disordered" evidence="1">
    <location>
        <begin position="589"/>
        <end position="620"/>
    </location>
</feature>
<evidence type="ECO:0000313" key="3">
    <source>
        <dbReference type="Proteomes" id="UP000076078"/>
    </source>
</evidence>
<dbReference type="STRING" id="361077.A0A152A9L9"/>
<evidence type="ECO:0000313" key="2">
    <source>
        <dbReference type="EMBL" id="KYR02918.1"/>
    </source>
</evidence>
<name>A0A152A9L9_TIELA</name>
<dbReference type="EMBL" id="LODT01000001">
    <property type="protein sequence ID" value="KYR02918.1"/>
    <property type="molecule type" value="Genomic_DNA"/>
</dbReference>
<feature type="compositionally biased region" description="Basic and acidic residues" evidence="1">
    <location>
        <begin position="501"/>
        <end position="520"/>
    </location>
</feature>
<comment type="caution">
    <text evidence="2">The sequence shown here is derived from an EMBL/GenBank/DDBJ whole genome shotgun (WGS) entry which is preliminary data.</text>
</comment>
<reference evidence="2 3" key="1">
    <citation type="submission" date="2015-12" db="EMBL/GenBank/DDBJ databases">
        <title>Dictyostelia acquired genes for synthesis and detection of signals that induce cell-type specialization by lateral gene transfer from prokaryotes.</title>
        <authorList>
            <person name="Gloeckner G."/>
            <person name="Schaap P."/>
        </authorList>
    </citation>
    <scope>NUCLEOTIDE SEQUENCE [LARGE SCALE GENOMIC DNA]</scope>
    <source>
        <strain evidence="2 3">TK</strain>
    </source>
</reference>